<accession>A0A9J6DDZ8</accession>
<comment type="caution">
    <text evidence="1">The sequence shown here is derived from an EMBL/GenBank/DDBJ whole genome shotgun (WGS) entry which is preliminary data.</text>
</comment>
<reference evidence="1" key="2">
    <citation type="submission" date="2021-09" db="EMBL/GenBank/DDBJ databases">
        <authorList>
            <person name="Jia N."/>
            <person name="Wang J."/>
            <person name="Shi W."/>
            <person name="Du L."/>
            <person name="Sun Y."/>
            <person name="Zhan W."/>
            <person name="Jiang J."/>
            <person name="Wang Q."/>
            <person name="Zhang B."/>
            <person name="Ji P."/>
            <person name="Sakyi L.B."/>
            <person name="Cui X."/>
            <person name="Yuan T."/>
            <person name="Jiang B."/>
            <person name="Yang W."/>
            <person name="Lam T.T.-Y."/>
            <person name="Chang Q."/>
            <person name="Ding S."/>
            <person name="Wang X."/>
            <person name="Zhu J."/>
            <person name="Ruan X."/>
            <person name="Zhao L."/>
            <person name="Wei J."/>
            <person name="Que T."/>
            <person name="Du C."/>
            <person name="Cheng J."/>
            <person name="Dai P."/>
            <person name="Han X."/>
            <person name="Huang E."/>
            <person name="Gao Y."/>
            <person name="Liu J."/>
            <person name="Shao H."/>
            <person name="Ye R."/>
            <person name="Li L."/>
            <person name="Wei W."/>
            <person name="Wang X."/>
            <person name="Wang C."/>
            <person name="Huo Q."/>
            <person name="Li W."/>
            <person name="Guo W."/>
            <person name="Chen H."/>
            <person name="Chen S."/>
            <person name="Zhou L."/>
            <person name="Zhou L."/>
            <person name="Ni X."/>
            <person name="Tian J."/>
            <person name="Zhou Y."/>
            <person name="Sheng Y."/>
            <person name="Liu T."/>
            <person name="Pan Y."/>
            <person name="Xia L."/>
            <person name="Li J."/>
            <person name="Zhao F."/>
            <person name="Cao W."/>
        </authorList>
    </citation>
    <scope>NUCLEOTIDE SEQUENCE</scope>
    <source>
        <strain evidence="1">Rmic-2018</strain>
        <tissue evidence="1">Larvae</tissue>
    </source>
</reference>
<evidence type="ECO:0000313" key="1">
    <source>
        <dbReference type="EMBL" id="KAH8020161.1"/>
    </source>
</evidence>
<dbReference type="AlphaFoldDB" id="A0A9J6DDZ8"/>
<dbReference type="Proteomes" id="UP000821866">
    <property type="component" value="Chromosome 8"/>
</dbReference>
<sequence>MVGRPYASVRSNAGIEVPYSAERSRSVLVIVVTQYTSPLVSGGTTQTNQELRYKAREFEMYQKYSFSRMARLIERLLSIATDRELAFTGWRSPVDDRCCIEETTPLLILASTWNQRRVTSVPVIASEPLNPGQSHTMAVGLSAAEKATCSVIRFALQYRSWRFFLCEALRMHRLSGLARDDDVTSSGWPWRSLVIITCGRSLLHRGNNAPSHLSVHVESTPSDVGSRDRFGAFKSTGSLIPWQWACQQQRRQHAQ</sequence>
<protein>
    <submittedName>
        <fullName evidence="1">Uncharacterized protein</fullName>
    </submittedName>
</protein>
<evidence type="ECO:0000313" key="2">
    <source>
        <dbReference type="Proteomes" id="UP000821866"/>
    </source>
</evidence>
<proteinExistence type="predicted"/>
<gene>
    <name evidence="1" type="ORF">HPB51_025225</name>
</gene>
<organism evidence="1 2">
    <name type="scientific">Rhipicephalus microplus</name>
    <name type="common">Cattle tick</name>
    <name type="synonym">Boophilus microplus</name>
    <dbReference type="NCBI Taxonomy" id="6941"/>
    <lineage>
        <taxon>Eukaryota</taxon>
        <taxon>Metazoa</taxon>
        <taxon>Ecdysozoa</taxon>
        <taxon>Arthropoda</taxon>
        <taxon>Chelicerata</taxon>
        <taxon>Arachnida</taxon>
        <taxon>Acari</taxon>
        <taxon>Parasitiformes</taxon>
        <taxon>Ixodida</taxon>
        <taxon>Ixodoidea</taxon>
        <taxon>Ixodidae</taxon>
        <taxon>Rhipicephalinae</taxon>
        <taxon>Rhipicephalus</taxon>
        <taxon>Boophilus</taxon>
    </lineage>
</organism>
<keyword evidence="2" id="KW-1185">Reference proteome</keyword>
<dbReference type="EMBL" id="JABSTU010000010">
    <property type="protein sequence ID" value="KAH8020161.1"/>
    <property type="molecule type" value="Genomic_DNA"/>
</dbReference>
<reference evidence="1" key="1">
    <citation type="journal article" date="2020" name="Cell">
        <title>Large-Scale Comparative Analyses of Tick Genomes Elucidate Their Genetic Diversity and Vector Capacities.</title>
        <authorList>
            <consortium name="Tick Genome and Microbiome Consortium (TIGMIC)"/>
            <person name="Jia N."/>
            <person name="Wang J."/>
            <person name="Shi W."/>
            <person name="Du L."/>
            <person name="Sun Y."/>
            <person name="Zhan W."/>
            <person name="Jiang J.F."/>
            <person name="Wang Q."/>
            <person name="Zhang B."/>
            <person name="Ji P."/>
            <person name="Bell-Sakyi L."/>
            <person name="Cui X.M."/>
            <person name="Yuan T.T."/>
            <person name="Jiang B.G."/>
            <person name="Yang W.F."/>
            <person name="Lam T.T."/>
            <person name="Chang Q.C."/>
            <person name="Ding S.J."/>
            <person name="Wang X.J."/>
            <person name="Zhu J.G."/>
            <person name="Ruan X.D."/>
            <person name="Zhao L."/>
            <person name="Wei J.T."/>
            <person name="Ye R.Z."/>
            <person name="Que T.C."/>
            <person name="Du C.H."/>
            <person name="Zhou Y.H."/>
            <person name="Cheng J.X."/>
            <person name="Dai P.F."/>
            <person name="Guo W.B."/>
            <person name="Han X.H."/>
            <person name="Huang E.J."/>
            <person name="Li L.F."/>
            <person name="Wei W."/>
            <person name="Gao Y.C."/>
            <person name="Liu J.Z."/>
            <person name="Shao H.Z."/>
            <person name="Wang X."/>
            <person name="Wang C.C."/>
            <person name="Yang T.C."/>
            <person name="Huo Q.B."/>
            <person name="Li W."/>
            <person name="Chen H.Y."/>
            <person name="Chen S.E."/>
            <person name="Zhou L.G."/>
            <person name="Ni X.B."/>
            <person name="Tian J.H."/>
            <person name="Sheng Y."/>
            <person name="Liu T."/>
            <person name="Pan Y.S."/>
            <person name="Xia L.Y."/>
            <person name="Li J."/>
            <person name="Zhao F."/>
            <person name="Cao W.C."/>
        </authorList>
    </citation>
    <scope>NUCLEOTIDE SEQUENCE</scope>
    <source>
        <strain evidence="1">Rmic-2018</strain>
    </source>
</reference>
<name>A0A9J6DDZ8_RHIMP</name>